<name>A0AAV2GM90_9ROSI</name>
<evidence type="ECO:0000256" key="1">
    <source>
        <dbReference type="SAM" id="MobiDB-lite"/>
    </source>
</evidence>
<gene>
    <name evidence="2" type="ORF">LTRI10_LOCUS51174</name>
</gene>
<accession>A0AAV2GM90</accession>
<protein>
    <submittedName>
        <fullName evidence="2">Uncharacterized protein</fullName>
    </submittedName>
</protein>
<dbReference type="EMBL" id="OZ034822">
    <property type="protein sequence ID" value="CAL1411840.1"/>
    <property type="molecule type" value="Genomic_DNA"/>
</dbReference>
<evidence type="ECO:0000313" key="3">
    <source>
        <dbReference type="Proteomes" id="UP001497516"/>
    </source>
</evidence>
<sequence>MSPNPPSKTCNPRLSYLKAQIHTLTSAPPPPTGHHASSSHPQTSGASANSKGMSAAQHPPRPEDLPYPEVHLTLGYLGDPGYGKSLAHFKTT</sequence>
<feature type="region of interest" description="Disordered" evidence="1">
    <location>
        <begin position="21"/>
        <end position="68"/>
    </location>
</feature>
<dbReference type="AlphaFoldDB" id="A0AAV2GM90"/>
<reference evidence="2 3" key="1">
    <citation type="submission" date="2024-04" db="EMBL/GenBank/DDBJ databases">
        <authorList>
            <person name="Fracassetti M."/>
        </authorList>
    </citation>
    <scope>NUCLEOTIDE SEQUENCE [LARGE SCALE GENOMIC DNA]</scope>
</reference>
<feature type="compositionally biased region" description="Polar residues" evidence="1">
    <location>
        <begin position="35"/>
        <end position="52"/>
    </location>
</feature>
<keyword evidence="3" id="KW-1185">Reference proteome</keyword>
<organism evidence="2 3">
    <name type="scientific">Linum trigynum</name>
    <dbReference type="NCBI Taxonomy" id="586398"/>
    <lineage>
        <taxon>Eukaryota</taxon>
        <taxon>Viridiplantae</taxon>
        <taxon>Streptophyta</taxon>
        <taxon>Embryophyta</taxon>
        <taxon>Tracheophyta</taxon>
        <taxon>Spermatophyta</taxon>
        <taxon>Magnoliopsida</taxon>
        <taxon>eudicotyledons</taxon>
        <taxon>Gunneridae</taxon>
        <taxon>Pentapetalae</taxon>
        <taxon>rosids</taxon>
        <taxon>fabids</taxon>
        <taxon>Malpighiales</taxon>
        <taxon>Linaceae</taxon>
        <taxon>Linum</taxon>
    </lineage>
</organism>
<proteinExistence type="predicted"/>
<evidence type="ECO:0000313" key="2">
    <source>
        <dbReference type="EMBL" id="CAL1411840.1"/>
    </source>
</evidence>
<dbReference type="Proteomes" id="UP001497516">
    <property type="component" value="Chromosome 9"/>
</dbReference>